<dbReference type="KEGG" id="soy:115885396"/>
<feature type="signal peptide" evidence="6">
    <location>
        <begin position="1"/>
        <end position="18"/>
    </location>
</feature>
<evidence type="ECO:0000313" key="8">
    <source>
        <dbReference type="Proteomes" id="UP000504635"/>
    </source>
</evidence>
<comment type="subcellular location">
    <subcellularLocation>
        <location evidence="1">Membrane</location>
        <topology evidence="1">Multi-pass membrane protein</topology>
    </subcellularLocation>
</comment>
<organism evidence="8 9">
    <name type="scientific">Sitophilus oryzae</name>
    <name type="common">Rice weevil</name>
    <name type="synonym">Curculio oryzae</name>
    <dbReference type="NCBI Taxonomy" id="7048"/>
    <lineage>
        <taxon>Eukaryota</taxon>
        <taxon>Metazoa</taxon>
        <taxon>Ecdysozoa</taxon>
        <taxon>Arthropoda</taxon>
        <taxon>Hexapoda</taxon>
        <taxon>Insecta</taxon>
        <taxon>Pterygota</taxon>
        <taxon>Neoptera</taxon>
        <taxon>Endopterygota</taxon>
        <taxon>Coleoptera</taxon>
        <taxon>Polyphaga</taxon>
        <taxon>Cucujiformia</taxon>
        <taxon>Curculionidae</taxon>
        <taxon>Dryophthorinae</taxon>
        <taxon>Sitophilus</taxon>
    </lineage>
</organism>
<dbReference type="PANTHER" id="PTHR47767:SF1">
    <property type="entry name" value="ADHESION G PROTEIN-COUPLED RECEPTOR G7"/>
    <property type="match status" value="1"/>
</dbReference>
<feature type="transmembrane region" description="Helical" evidence="5">
    <location>
        <begin position="894"/>
        <end position="915"/>
    </location>
</feature>
<dbReference type="Gene3D" id="2.60.220.50">
    <property type="match status" value="1"/>
</dbReference>
<dbReference type="GO" id="GO:0016020">
    <property type="term" value="C:membrane"/>
    <property type="evidence" value="ECO:0007669"/>
    <property type="project" value="UniProtKB-SubCell"/>
</dbReference>
<feature type="transmembrane region" description="Helical" evidence="5">
    <location>
        <begin position="829"/>
        <end position="847"/>
    </location>
</feature>
<keyword evidence="4 5" id="KW-0472">Membrane</keyword>
<dbReference type="Proteomes" id="UP000504635">
    <property type="component" value="Unplaced"/>
</dbReference>
<dbReference type="InterPro" id="IPR053066">
    <property type="entry name" value="ADGR_G7"/>
</dbReference>
<protein>
    <submittedName>
        <fullName evidence="9">Adhesion G-protein coupled receptor G6-like</fullName>
    </submittedName>
</protein>
<sequence length="1063" mass="121067">MWVFGVFLVISILHQTTSSSTETQQTCDSCRVPLNQTLLINQPDLYYFATNPQPSHFTCKITDWNDPFYDFQASDEKLSTFWYPARRKVRYGPYEYVLWGDQYGQRLDKTNIDLSDLNSIGNQDCLVENILNTSNAKFLVPQMCNSNHLFKCVASSRTLNHHIKSYCSSCPYCFDNNSKCSIQENSSYFTLFNSIPVSNDMRVLCPDCFQSNTCFGKVNMVLTFNEKKRTLYLAIYSPECIYNWKNKSYIYCFTDASDKLRKKVDIDLYLNQTKHPSRKDRSVIYNVRLEKYMGTYWCEAYSIKNRRETRHVVSNNVTAYKVKVGNEFSVKLKIKDVCSHADCEDTDDVSDVFSYFKGKDLVTSENILGNEEDYAKIRLMAILNFDAKSSAEVLIHLSILSDNSPEADYEKLQEISLALPEYFEFLYIKSSEFCNGEHQDNLTWPPALPYQAVMPEELCLQDNGFPVWRVCIGNFLSGYYWDKIKGSCSLKDFGEDTVALHNFSAHEITEDVIHDVTHIVEHGNLSVSDLFYVSQILDKFADNATSNVTLFDASLDVVNELLKTNYSVLANAQDQFNLTDTYLRIIENVANNLTESQNKGLTIQKHQILVHAFNPLSENASGLVLFQNLTVKNIGNFSDVHNWTDVDLALYVPTEDIQSIRHSNLSNVSIVAVVYLSDSFFYTSNSSNNTPNLVINLNIPNYDTYLRSRIPVLIRTNSEASNESECVFWDYGDLVQPKKGTWSTLGGEYGGEFENDTGLKLCYYSHLTHLALLIADRFNAIVLEESSLTNTVLSWITAIGSLVSCAGLMGIFATALTFRSWRSRTGTQILLNLSVAILLEIIFMYVNDTVDMNCTFPGFVLQYLVICKFSWMLVYAFCQYLRFVRVFGPMPRHLVLKSVIFGWGFGLIPSLTVLISDPETYNAEAKFCYPTGISLYLGIYLPILVILSINLCVFCKILYEITSGRIEKVHTRKNRSQHVKLAVLLCSVLGIPWIVGFLFNIVSSGLLKTVFVYIFTISSALQGFVMFLFYVAFNPETRAFWSRTLSNKTRISSKNSMSVSIIS</sequence>
<evidence type="ECO:0000256" key="4">
    <source>
        <dbReference type="ARBA" id="ARBA00023136"/>
    </source>
</evidence>
<evidence type="ECO:0000259" key="7">
    <source>
        <dbReference type="PROSITE" id="PS50261"/>
    </source>
</evidence>
<dbReference type="GeneID" id="115885396"/>
<feature type="transmembrane region" description="Helical" evidence="5">
    <location>
        <begin position="1011"/>
        <end position="1033"/>
    </location>
</feature>
<gene>
    <name evidence="9" type="primary">LOC115885396</name>
</gene>
<keyword evidence="6" id="KW-0732">Signal</keyword>
<feature type="transmembrane region" description="Helical" evidence="5">
    <location>
        <begin position="792"/>
        <end position="817"/>
    </location>
</feature>
<dbReference type="FunCoup" id="A0A6J2YAC3">
    <property type="interactions" value="63"/>
</dbReference>
<dbReference type="CDD" id="cd15040">
    <property type="entry name" value="7tmB2_Adhesion"/>
    <property type="match status" value="1"/>
</dbReference>
<evidence type="ECO:0000313" key="9">
    <source>
        <dbReference type="RefSeq" id="XP_030760154.1"/>
    </source>
</evidence>
<feature type="transmembrane region" description="Helical" evidence="5">
    <location>
        <begin position="935"/>
        <end position="959"/>
    </location>
</feature>
<keyword evidence="3 5" id="KW-1133">Transmembrane helix</keyword>
<dbReference type="InterPro" id="IPR017981">
    <property type="entry name" value="GPCR_2-like_7TM"/>
</dbReference>
<dbReference type="PRINTS" id="PR00249">
    <property type="entry name" value="GPCRSECRETIN"/>
</dbReference>
<dbReference type="InParanoid" id="A0A6J2YAC3"/>
<name>A0A6J2YAC3_SITOR</name>
<dbReference type="RefSeq" id="XP_030760154.1">
    <property type="nucleotide sequence ID" value="XM_030904294.1"/>
</dbReference>
<evidence type="ECO:0000256" key="6">
    <source>
        <dbReference type="SAM" id="SignalP"/>
    </source>
</evidence>
<feature type="domain" description="G-protein coupled receptors family 2 profile 2" evidence="7">
    <location>
        <begin position="793"/>
        <end position="1034"/>
    </location>
</feature>
<feature type="transmembrane region" description="Helical" evidence="5">
    <location>
        <begin position="979"/>
        <end position="999"/>
    </location>
</feature>
<evidence type="ECO:0000256" key="3">
    <source>
        <dbReference type="ARBA" id="ARBA00022989"/>
    </source>
</evidence>
<evidence type="ECO:0000256" key="2">
    <source>
        <dbReference type="ARBA" id="ARBA00022692"/>
    </source>
</evidence>
<dbReference type="GO" id="GO:0007166">
    <property type="term" value="P:cell surface receptor signaling pathway"/>
    <property type="evidence" value="ECO:0007669"/>
    <property type="project" value="InterPro"/>
</dbReference>
<dbReference type="Gene3D" id="1.20.1070.10">
    <property type="entry name" value="Rhodopsin 7-helix transmembrane proteins"/>
    <property type="match status" value="1"/>
</dbReference>
<dbReference type="InterPro" id="IPR046338">
    <property type="entry name" value="GAIN_dom_sf"/>
</dbReference>
<reference evidence="9" key="1">
    <citation type="submission" date="2025-08" db="UniProtKB">
        <authorList>
            <consortium name="RefSeq"/>
        </authorList>
    </citation>
    <scope>IDENTIFICATION</scope>
    <source>
        <tissue evidence="9">Gonads</tissue>
    </source>
</reference>
<dbReference type="GO" id="GO:0004930">
    <property type="term" value="F:G protein-coupled receptor activity"/>
    <property type="evidence" value="ECO:0007669"/>
    <property type="project" value="InterPro"/>
</dbReference>
<dbReference type="AlphaFoldDB" id="A0A6J2YAC3"/>
<keyword evidence="2 5" id="KW-0812">Transmembrane</keyword>
<accession>A0A6J2YAC3</accession>
<evidence type="ECO:0000256" key="1">
    <source>
        <dbReference type="ARBA" id="ARBA00004141"/>
    </source>
</evidence>
<evidence type="ECO:0000256" key="5">
    <source>
        <dbReference type="SAM" id="Phobius"/>
    </source>
</evidence>
<proteinExistence type="predicted"/>
<dbReference type="InterPro" id="IPR000832">
    <property type="entry name" value="GPCR_2_secretin-like"/>
</dbReference>
<feature type="transmembrane region" description="Helical" evidence="5">
    <location>
        <begin position="859"/>
        <end position="882"/>
    </location>
</feature>
<dbReference type="PANTHER" id="PTHR47767">
    <property type="entry name" value="ADHESION G PROTEIN-COUPLED RECEPTOR G7"/>
    <property type="match status" value="1"/>
</dbReference>
<keyword evidence="8" id="KW-1185">Reference proteome</keyword>
<dbReference type="Pfam" id="PF00002">
    <property type="entry name" value="7tm_2"/>
    <property type="match status" value="1"/>
</dbReference>
<feature type="chain" id="PRO_5026868326" evidence="6">
    <location>
        <begin position="19"/>
        <end position="1063"/>
    </location>
</feature>
<dbReference type="PROSITE" id="PS50261">
    <property type="entry name" value="G_PROTEIN_RECEP_F2_4"/>
    <property type="match status" value="1"/>
</dbReference>
<dbReference type="OrthoDB" id="10037534at2759"/>